<feature type="transmembrane region" description="Helical" evidence="5">
    <location>
        <begin position="139"/>
        <end position="163"/>
    </location>
</feature>
<evidence type="ECO:0000256" key="4">
    <source>
        <dbReference type="ARBA" id="ARBA00023136"/>
    </source>
</evidence>
<evidence type="ECO:0000256" key="2">
    <source>
        <dbReference type="ARBA" id="ARBA00022692"/>
    </source>
</evidence>
<evidence type="ECO:0000256" key="5">
    <source>
        <dbReference type="SAM" id="Phobius"/>
    </source>
</evidence>
<proteinExistence type="predicted"/>
<evidence type="ECO:0000313" key="8">
    <source>
        <dbReference type="Proteomes" id="UP001303160"/>
    </source>
</evidence>
<keyword evidence="4 5" id="KW-0472">Membrane</keyword>
<name>A0AAN7AR29_9PEZI</name>
<keyword evidence="2 5" id="KW-0812">Transmembrane</keyword>
<feature type="domain" description="MARVEL" evidence="6">
    <location>
        <begin position="10"/>
        <end position="157"/>
    </location>
</feature>
<accession>A0AAN7AR29</accession>
<comment type="caution">
    <text evidence="7">The sequence shown here is derived from an EMBL/GenBank/DDBJ whole genome shotgun (WGS) entry which is preliminary data.</text>
</comment>
<dbReference type="EMBL" id="MU863989">
    <property type="protein sequence ID" value="KAK4196238.1"/>
    <property type="molecule type" value="Genomic_DNA"/>
</dbReference>
<comment type="subcellular location">
    <subcellularLocation>
        <location evidence="1">Membrane</location>
        <topology evidence="1">Multi-pass membrane protein</topology>
    </subcellularLocation>
</comment>
<reference evidence="7" key="2">
    <citation type="submission" date="2023-05" db="EMBL/GenBank/DDBJ databases">
        <authorList>
            <consortium name="Lawrence Berkeley National Laboratory"/>
            <person name="Steindorff A."/>
            <person name="Hensen N."/>
            <person name="Bonometti L."/>
            <person name="Westerberg I."/>
            <person name="Brannstrom I.O."/>
            <person name="Guillou S."/>
            <person name="Cros-Aarteil S."/>
            <person name="Calhoun S."/>
            <person name="Haridas S."/>
            <person name="Kuo A."/>
            <person name="Mondo S."/>
            <person name="Pangilinan J."/>
            <person name="Riley R."/>
            <person name="Labutti K."/>
            <person name="Andreopoulos B."/>
            <person name="Lipzen A."/>
            <person name="Chen C."/>
            <person name="Yanf M."/>
            <person name="Daum C."/>
            <person name="Ng V."/>
            <person name="Clum A."/>
            <person name="Ohm R."/>
            <person name="Martin F."/>
            <person name="Silar P."/>
            <person name="Natvig D."/>
            <person name="Lalanne C."/>
            <person name="Gautier V."/>
            <person name="Ament-Velasquez S.L."/>
            <person name="Kruys A."/>
            <person name="Hutchinson M.I."/>
            <person name="Powell A.J."/>
            <person name="Barry K."/>
            <person name="Miller A.N."/>
            <person name="Grigoriev I.V."/>
            <person name="Debuchy R."/>
            <person name="Gladieux P."/>
            <person name="Thoren M.H."/>
            <person name="Johannesson H."/>
        </authorList>
    </citation>
    <scope>NUCLEOTIDE SEQUENCE</scope>
    <source>
        <strain evidence="7">CBS 315.58</strain>
    </source>
</reference>
<keyword evidence="3 5" id="KW-1133">Transmembrane helix</keyword>
<evidence type="ECO:0000256" key="1">
    <source>
        <dbReference type="ARBA" id="ARBA00004141"/>
    </source>
</evidence>
<sequence length="195" mass="21451">MGAASKVFFHIILRLFQVICSAIVLGLTARFLALVSQAGVSADGRIIYAIVTASISILFADFFVFPSRIKYAYLACPMDAILFVMWIVVFGLLTSRTGSAMCNASWYWNYWGYYWGEWWRVPDLTVSDRGYGGCASWRAVLAFSFLAAIAFLVSAFLEAVAVYRLVFRKNAPVTTSDVSAPIPMSPAAPVGHQTA</sequence>
<evidence type="ECO:0000259" key="6">
    <source>
        <dbReference type="Pfam" id="PF01284"/>
    </source>
</evidence>
<dbReference type="PANTHER" id="PTHR39608">
    <property type="entry name" value="INTEGRAL MEMBRANE PROTEIN (AFU_ORTHOLOGUE AFUA_5G08640)"/>
    <property type="match status" value="1"/>
</dbReference>
<dbReference type="PANTHER" id="PTHR39608:SF1">
    <property type="entry name" value="INTEGRAL MEMBRANE PROTEIN (AFU_ORTHOLOGUE AFUA_5G08640)"/>
    <property type="match status" value="1"/>
</dbReference>
<reference evidence="7" key="1">
    <citation type="journal article" date="2023" name="Mol. Phylogenet. Evol.">
        <title>Genome-scale phylogeny and comparative genomics of the fungal order Sordariales.</title>
        <authorList>
            <person name="Hensen N."/>
            <person name="Bonometti L."/>
            <person name="Westerberg I."/>
            <person name="Brannstrom I.O."/>
            <person name="Guillou S."/>
            <person name="Cros-Aarteil S."/>
            <person name="Calhoun S."/>
            <person name="Haridas S."/>
            <person name="Kuo A."/>
            <person name="Mondo S."/>
            <person name="Pangilinan J."/>
            <person name="Riley R."/>
            <person name="LaButti K."/>
            <person name="Andreopoulos B."/>
            <person name="Lipzen A."/>
            <person name="Chen C."/>
            <person name="Yan M."/>
            <person name="Daum C."/>
            <person name="Ng V."/>
            <person name="Clum A."/>
            <person name="Steindorff A."/>
            <person name="Ohm R.A."/>
            <person name="Martin F."/>
            <person name="Silar P."/>
            <person name="Natvig D.O."/>
            <person name="Lalanne C."/>
            <person name="Gautier V."/>
            <person name="Ament-Velasquez S.L."/>
            <person name="Kruys A."/>
            <person name="Hutchinson M.I."/>
            <person name="Powell A.J."/>
            <person name="Barry K."/>
            <person name="Miller A.N."/>
            <person name="Grigoriev I.V."/>
            <person name="Debuchy R."/>
            <person name="Gladieux P."/>
            <person name="Hiltunen Thoren M."/>
            <person name="Johannesson H."/>
        </authorList>
    </citation>
    <scope>NUCLEOTIDE SEQUENCE</scope>
    <source>
        <strain evidence="7">CBS 315.58</strain>
    </source>
</reference>
<dbReference type="InterPro" id="IPR008253">
    <property type="entry name" value="Marvel"/>
</dbReference>
<organism evidence="7 8">
    <name type="scientific">Triangularia verruculosa</name>
    <dbReference type="NCBI Taxonomy" id="2587418"/>
    <lineage>
        <taxon>Eukaryota</taxon>
        <taxon>Fungi</taxon>
        <taxon>Dikarya</taxon>
        <taxon>Ascomycota</taxon>
        <taxon>Pezizomycotina</taxon>
        <taxon>Sordariomycetes</taxon>
        <taxon>Sordariomycetidae</taxon>
        <taxon>Sordariales</taxon>
        <taxon>Podosporaceae</taxon>
        <taxon>Triangularia</taxon>
    </lineage>
</organism>
<gene>
    <name evidence="7" type="ORF">QBC40DRAFT_287591</name>
</gene>
<feature type="transmembrane region" description="Helical" evidence="5">
    <location>
        <begin position="12"/>
        <end position="34"/>
    </location>
</feature>
<keyword evidence="8" id="KW-1185">Reference proteome</keyword>
<protein>
    <recommendedName>
        <fullName evidence="6">MARVEL domain-containing protein</fullName>
    </recommendedName>
</protein>
<evidence type="ECO:0000313" key="7">
    <source>
        <dbReference type="EMBL" id="KAK4196238.1"/>
    </source>
</evidence>
<dbReference type="AlphaFoldDB" id="A0AAN7AR29"/>
<evidence type="ECO:0000256" key="3">
    <source>
        <dbReference type="ARBA" id="ARBA00022989"/>
    </source>
</evidence>
<dbReference type="Pfam" id="PF01284">
    <property type="entry name" value="MARVEL"/>
    <property type="match status" value="1"/>
</dbReference>
<dbReference type="GO" id="GO:0016020">
    <property type="term" value="C:membrane"/>
    <property type="evidence" value="ECO:0007669"/>
    <property type="project" value="UniProtKB-SubCell"/>
</dbReference>
<feature type="transmembrane region" description="Helical" evidence="5">
    <location>
        <begin position="71"/>
        <end position="93"/>
    </location>
</feature>
<dbReference type="Proteomes" id="UP001303160">
    <property type="component" value="Unassembled WGS sequence"/>
</dbReference>
<feature type="transmembrane region" description="Helical" evidence="5">
    <location>
        <begin position="46"/>
        <end position="64"/>
    </location>
</feature>